<evidence type="ECO:0000256" key="1">
    <source>
        <dbReference type="ARBA" id="ARBA00023002"/>
    </source>
</evidence>
<evidence type="ECO:0008006" key="3">
    <source>
        <dbReference type="Google" id="ProtNLM"/>
    </source>
</evidence>
<organism evidence="2">
    <name type="scientific">marine metagenome</name>
    <dbReference type="NCBI Taxonomy" id="408172"/>
    <lineage>
        <taxon>unclassified sequences</taxon>
        <taxon>metagenomes</taxon>
        <taxon>ecological metagenomes</taxon>
    </lineage>
</organism>
<proteinExistence type="predicted"/>
<dbReference type="AlphaFoldDB" id="A0A383B551"/>
<evidence type="ECO:0000313" key="2">
    <source>
        <dbReference type="EMBL" id="SVE14488.1"/>
    </source>
</evidence>
<keyword evidence="1" id="KW-0560">Oxidoreductase</keyword>
<dbReference type="GO" id="GO:0050485">
    <property type="term" value="F:oxidoreductase activity, acting on X-H and Y-H to form an X-Y bond, with a disulfide as acceptor"/>
    <property type="evidence" value="ECO:0007669"/>
    <property type="project" value="InterPro"/>
</dbReference>
<reference evidence="2" key="1">
    <citation type="submission" date="2018-05" db="EMBL/GenBank/DDBJ databases">
        <authorList>
            <person name="Lanie J.A."/>
            <person name="Ng W.-L."/>
            <person name="Kazmierczak K.M."/>
            <person name="Andrzejewski T.M."/>
            <person name="Davidsen T.M."/>
            <person name="Wayne K.J."/>
            <person name="Tettelin H."/>
            <person name="Glass J.I."/>
            <person name="Rusch D."/>
            <person name="Podicherti R."/>
            <person name="Tsui H.-C.T."/>
            <person name="Winkler M.E."/>
        </authorList>
    </citation>
    <scope>NUCLEOTIDE SEQUENCE</scope>
</reference>
<dbReference type="InterPro" id="IPR010187">
    <property type="entry name" value="Various_sel_PB"/>
</dbReference>
<name>A0A383B551_9ZZZZ</name>
<sequence length="153" mass="16806">MARLTDLEEPERSHLGTIPCPEFETRPWVTGPAMDKRRVALISTAALQHRDDNPLMIGANDYRVIADDTPDGDLVMSHISTNFDRSGFEQDLNVVLPRARLHELVDAGEIGSVAKFHYAVMGSTDPVEMESGAREIAGHLKADGVNTVFLLPV</sequence>
<gene>
    <name evidence="2" type="ORF">METZ01_LOCUS467342</name>
</gene>
<dbReference type="EMBL" id="UINC01197154">
    <property type="protein sequence ID" value="SVE14488.1"/>
    <property type="molecule type" value="Genomic_DNA"/>
</dbReference>
<accession>A0A383B551</accession>
<dbReference type="Pfam" id="PF07355">
    <property type="entry name" value="GRDB"/>
    <property type="match status" value="1"/>
</dbReference>
<protein>
    <recommendedName>
        <fullName evidence="3">Selenoprotein B glycine/betaine/sarcosine/D-proline reductase</fullName>
    </recommendedName>
</protein>